<accession>A0A7Y4L4A6</accession>
<protein>
    <submittedName>
        <fullName evidence="2">Uncharacterized protein</fullName>
    </submittedName>
</protein>
<dbReference type="AlphaFoldDB" id="A0A7Y4L4A6"/>
<dbReference type="Proteomes" id="UP000534306">
    <property type="component" value="Unassembled WGS sequence"/>
</dbReference>
<organism evidence="2 3">
    <name type="scientific">Kribbella sandramycini</name>
    <dbReference type="NCBI Taxonomy" id="60450"/>
    <lineage>
        <taxon>Bacteria</taxon>
        <taxon>Bacillati</taxon>
        <taxon>Actinomycetota</taxon>
        <taxon>Actinomycetes</taxon>
        <taxon>Propionibacteriales</taxon>
        <taxon>Kribbellaceae</taxon>
        <taxon>Kribbella</taxon>
    </lineage>
</organism>
<dbReference type="Proteomes" id="UP000553957">
    <property type="component" value="Unassembled WGS sequence"/>
</dbReference>
<comment type="caution">
    <text evidence="2">The sequence shown here is derived from an EMBL/GenBank/DDBJ whole genome shotgun (WGS) entry which is preliminary data.</text>
</comment>
<name>A0A7Y4L4A6_9ACTN</name>
<evidence type="ECO:0000313" key="3">
    <source>
        <dbReference type="Proteomes" id="UP000534306"/>
    </source>
</evidence>
<sequence length="178" mass="18560">MAVFARVRTARRRRAAGAAVVAAAAAVAVFAVSGNLNDSKSEPPVLAPPPTPVQTTPPPYDVTVTLKPVVKGRTVTMNISATGTVLLPIAAGGLELPAQNLMALGQGSAYSWGDDSEPFSAFSNGTECVKAKTPYKGTGTVPADTHTYARPGIYIYTYRAKFCGMKESATATTQIQIK</sequence>
<dbReference type="EMBL" id="JACHKF010000001">
    <property type="protein sequence ID" value="MBB6571444.1"/>
    <property type="molecule type" value="Genomic_DNA"/>
</dbReference>
<dbReference type="RefSeq" id="WP_171677360.1">
    <property type="nucleotide sequence ID" value="NZ_BAAAGT010000016.1"/>
</dbReference>
<evidence type="ECO:0000313" key="4">
    <source>
        <dbReference type="Proteomes" id="UP000553957"/>
    </source>
</evidence>
<reference evidence="1 4" key="2">
    <citation type="submission" date="2020-08" db="EMBL/GenBank/DDBJ databases">
        <title>Sequencing the genomes of 1000 actinobacteria strains.</title>
        <authorList>
            <person name="Klenk H.-P."/>
        </authorList>
    </citation>
    <scope>NUCLEOTIDE SEQUENCE [LARGE SCALE GENOMIC DNA]</scope>
    <source>
        <strain evidence="1 4">DSM 15626</strain>
    </source>
</reference>
<evidence type="ECO:0000313" key="2">
    <source>
        <dbReference type="EMBL" id="NOL44095.1"/>
    </source>
</evidence>
<proteinExistence type="predicted"/>
<reference evidence="2 3" key="1">
    <citation type="submission" date="2020-05" db="EMBL/GenBank/DDBJ databases">
        <title>Genome sequence of Kribbella sandramycini ATCC 39419.</title>
        <authorList>
            <person name="Maclea K.S."/>
            <person name="Fair J.L."/>
        </authorList>
    </citation>
    <scope>NUCLEOTIDE SEQUENCE [LARGE SCALE GENOMIC DNA]</scope>
    <source>
        <strain evidence="2 3">ATCC 39419</strain>
    </source>
</reference>
<dbReference type="EMBL" id="JABJRC010000008">
    <property type="protein sequence ID" value="NOL44095.1"/>
    <property type="molecule type" value="Genomic_DNA"/>
</dbReference>
<evidence type="ECO:0000313" key="1">
    <source>
        <dbReference type="EMBL" id="MBB6571444.1"/>
    </source>
</evidence>
<gene>
    <name evidence="1" type="ORF">HNR71_007081</name>
    <name evidence="2" type="ORF">HPO96_27995</name>
</gene>
<keyword evidence="3" id="KW-1185">Reference proteome</keyword>